<organism evidence="1 2">
    <name type="scientific">Candidatus Scatomorpha pullistercoris</name>
    <dbReference type="NCBI Taxonomy" id="2840929"/>
    <lineage>
        <taxon>Bacteria</taxon>
        <taxon>Bacillati</taxon>
        <taxon>Bacillota</taxon>
        <taxon>Clostridia</taxon>
        <taxon>Eubacteriales</taxon>
        <taxon>Candidatus Scatomorpha</taxon>
    </lineage>
</organism>
<accession>A0A9D1K9R7</accession>
<reference evidence="1" key="2">
    <citation type="journal article" date="2021" name="PeerJ">
        <title>Extensive microbial diversity within the chicken gut microbiome revealed by metagenomics and culture.</title>
        <authorList>
            <person name="Gilroy R."/>
            <person name="Ravi A."/>
            <person name="Getino M."/>
            <person name="Pursley I."/>
            <person name="Horton D.L."/>
            <person name="Alikhan N.F."/>
            <person name="Baker D."/>
            <person name="Gharbi K."/>
            <person name="Hall N."/>
            <person name="Watson M."/>
            <person name="Adriaenssens E.M."/>
            <person name="Foster-Nyarko E."/>
            <person name="Jarju S."/>
            <person name="Secka A."/>
            <person name="Antonio M."/>
            <person name="Oren A."/>
            <person name="Chaudhuri R.R."/>
            <person name="La Ragione R."/>
            <person name="Hildebrand F."/>
            <person name="Pallen M.J."/>
        </authorList>
    </citation>
    <scope>NUCLEOTIDE SEQUENCE</scope>
    <source>
        <strain evidence="1">ChiHecec3B27-6122</strain>
    </source>
</reference>
<evidence type="ECO:0000313" key="1">
    <source>
        <dbReference type="EMBL" id="HIS98276.1"/>
    </source>
</evidence>
<sequence length="48" mass="5069">QNEFAFFSGGVMGDEYEYLIGSVSDSGTRSVFRGACQFGGGDAGEPRL</sequence>
<evidence type="ECO:0000313" key="2">
    <source>
        <dbReference type="Proteomes" id="UP000886876"/>
    </source>
</evidence>
<dbReference type="AlphaFoldDB" id="A0A9D1K9R7"/>
<dbReference type="EMBL" id="DVJS01000248">
    <property type="protein sequence ID" value="HIS98276.1"/>
    <property type="molecule type" value="Genomic_DNA"/>
</dbReference>
<name>A0A9D1K9R7_9FIRM</name>
<comment type="caution">
    <text evidence="1">The sequence shown here is derived from an EMBL/GenBank/DDBJ whole genome shotgun (WGS) entry which is preliminary data.</text>
</comment>
<dbReference type="Proteomes" id="UP000886876">
    <property type="component" value="Unassembled WGS sequence"/>
</dbReference>
<protein>
    <submittedName>
        <fullName evidence="1">Uncharacterized protein</fullName>
    </submittedName>
</protein>
<feature type="non-terminal residue" evidence="1">
    <location>
        <position position="1"/>
    </location>
</feature>
<proteinExistence type="predicted"/>
<gene>
    <name evidence="1" type="ORF">IAD42_09890</name>
</gene>
<reference evidence="1" key="1">
    <citation type="submission" date="2020-10" db="EMBL/GenBank/DDBJ databases">
        <authorList>
            <person name="Gilroy R."/>
        </authorList>
    </citation>
    <scope>NUCLEOTIDE SEQUENCE</scope>
    <source>
        <strain evidence="1">ChiHecec3B27-6122</strain>
    </source>
</reference>